<evidence type="ECO:0000313" key="2">
    <source>
        <dbReference type="EMBL" id="KKQ41179.1"/>
    </source>
</evidence>
<dbReference type="Pfam" id="PF02900">
    <property type="entry name" value="LigB"/>
    <property type="match status" value="1"/>
</dbReference>
<dbReference type="AlphaFoldDB" id="A0A0G0JWE4"/>
<dbReference type="CDD" id="cd07951">
    <property type="entry name" value="ED_3B_N_AMMECR1"/>
    <property type="match status" value="1"/>
</dbReference>
<dbReference type="GO" id="GO:0008198">
    <property type="term" value="F:ferrous iron binding"/>
    <property type="evidence" value="ECO:0007669"/>
    <property type="project" value="InterPro"/>
</dbReference>
<dbReference type="EMBL" id="LBTN01000004">
    <property type="protein sequence ID" value="KKQ41179.1"/>
    <property type="molecule type" value="Genomic_DNA"/>
</dbReference>
<accession>A0A0G0JWE4</accession>
<dbReference type="GO" id="GO:0016702">
    <property type="term" value="F:oxidoreductase activity, acting on single donors with incorporation of molecular oxygen, incorporation of two atoms of oxygen"/>
    <property type="evidence" value="ECO:0007669"/>
    <property type="project" value="UniProtKB-ARBA"/>
</dbReference>
<feature type="domain" description="Extradiol ring-cleavage dioxygenase class III enzyme subunit B" evidence="1">
    <location>
        <begin position="6"/>
        <end position="256"/>
    </location>
</feature>
<proteinExistence type="predicted"/>
<evidence type="ECO:0000259" key="1">
    <source>
        <dbReference type="Pfam" id="PF02900"/>
    </source>
</evidence>
<dbReference type="Gene3D" id="3.40.830.10">
    <property type="entry name" value="LigB-like"/>
    <property type="match status" value="1"/>
</dbReference>
<evidence type="ECO:0000313" key="3">
    <source>
        <dbReference type="Proteomes" id="UP000034333"/>
    </source>
</evidence>
<dbReference type="STRING" id="1619036.US58_C0004G0016"/>
<gene>
    <name evidence="2" type="ORF">US58_C0004G0016</name>
</gene>
<name>A0A0G0JWE4_9BACT</name>
<dbReference type="SUPFAM" id="SSF53213">
    <property type="entry name" value="LigB-like"/>
    <property type="match status" value="1"/>
</dbReference>
<protein>
    <recommendedName>
        <fullName evidence="1">Extradiol ring-cleavage dioxygenase class III enzyme subunit B domain-containing protein</fullName>
    </recommendedName>
</protein>
<sequence length="263" mass="29252">MPLVFAAITPHPPLLIPAIGQEAIKKVEKTKQALEKLEEDLYSTKPDVILLISPHGSYFDDAFTLNVHPEYETDLRQFGDLTTKLKFKGELHLSAILRESGKEKGVPIAMVSEEKLDPGAAVPLFYLTRHLPNVRLLPIGFSQLSWKTHFDFGYLLKEFITNTTKRIAVIASGDLSHALTTDAPAGFNPAGAEFDQKIQELLATNNIAGMLKLDPKFVENAAECGFRSFLILMGILSNMKYTYKIYNYEGPFGVGYLTANFVI</sequence>
<comment type="caution">
    <text evidence="2">The sequence shown here is derived from an EMBL/GenBank/DDBJ whole genome shotgun (WGS) entry which is preliminary data.</text>
</comment>
<dbReference type="InterPro" id="IPR004183">
    <property type="entry name" value="Xdiol_dOase_suB"/>
</dbReference>
<reference evidence="2 3" key="1">
    <citation type="journal article" date="2015" name="Nature">
        <title>rRNA introns, odd ribosomes, and small enigmatic genomes across a large radiation of phyla.</title>
        <authorList>
            <person name="Brown C.T."/>
            <person name="Hug L.A."/>
            <person name="Thomas B.C."/>
            <person name="Sharon I."/>
            <person name="Castelle C.J."/>
            <person name="Singh A."/>
            <person name="Wilkins M.J."/>
            <person name="Williams K.H."/>
            <person name="Banfield J.F."/>
        </authorList>
    </citation>
    <scope>NUCLEOTIDE SEQUENCE [LARGE SCALE GENOMIC DNA]</scope>
</reference>
<organism evidence="2 3">
    <name type="scientific">Candidatus Magasanikbacteria bacterium GW2011_GWA2_37_8</name>
    <dbReference type="NCBI Taxonomy" id="1619036"/>
    <lineage>
        <taxon>Bacteria</taxon>
        <taxon>Candidatus Magasanikiibacteriota</taxon>
    </lineage>
</organism>
<dbReference type="Proteomes" id="UP000034333">
    <property type="component" value="Unassembled WGS sequence"/>
</dbReference>